<evidence type="ECO:0000313" key="2">
    <source>
        <dbReference type="Proteomes" id="UP001558632"/>
    </source>
</evidence>
<dbReference type="GO" id="GO:0016301">
    <property type="term" value="F:kinase activity"/>
    <property type="evidence" value="ECO:0007669"/>
    <property type="project" value="UniProtKB-KW"/>
</dbReference>
<reference evidence="1 2" key="1">
    <citation type="submission" date="2024-07" db="EMBL/GenBank/DDBJ databases">
        <title>Enhanced genomic and transcriptomic resources for Trichinella pseudospiralis and T. spiralis underpin the discovery of pronounced molecular differences between stages and species.</title>
        <authorList>
            <person name="Pasi K.K."/>
            <person name="La Rosa G."/>
            <person name="Gomez-Morales M.A."/>
            <person name="Tosini F."/>
            <person name="Sumanam S."/>
            <person name="Young N.D."/>
            <person name="Chang B.C."/>
            <person name="Robin G.B."/>
        </authorList>
    </citation>
    <scope>NUCLEOTIDE SEQUENCE [LARGE SCALE GENOMIC DNA]</scope>
    <source>
        <strain evidence="1">ISS534</strain>
    </source>
</reference>
<sequence length="110" mass="12791">MSSLRGCCFRAAESGPQYALTTSPKHLRGHRNTTEELWIYQASHATQFTKAMFERRLKSLLLVPHKNMQNTPGMPLMFQASLDVVVFRFYPQVQVSRFSDFYHDGYHPNH</sequence>
<evidence type="ECO:0000313" key="1">
    <source>
        <dbReference type="EMBL" id="KAL1234527.1"/>
    </source>
</evidence>
<protein>
    <submittedName>
        <fullName evidence="1">Proto-oncogene tyrosine-protein kinase ROS</fullName>
    </submittedName>
</protein>
<comment type="caution">
    <text evidence="1">The sequence shown here is derived from an EMBL/GenBank/DDBJ whole genome shotgun (WGS) entry which is preliminary data.</text>
</comment>
<organism evidence="1 2">
    <name type="scientific">Trichinella spiralis</name>
    <name type="common">Trichina worm</name>
    <dbReference type="NCBI Taxonomy" id="6334"/>
    <lineage>
        <taxon>Eukaryota</taxon>
        <taxon>Metazoa</taxon>
        <taxon>Ecdysozoa</taxon>
        <taxon>Nematoda</taxon>
        <taxon>Enoplea</taxon>
        <taxon>Dorylaimia</taxon>
        <taxon>Trichinellida</taxon>
        <taxon>Trichinellidae</taxon>
        <taxon>Trichinella</taxon>
    </lineage>
</organism>
<keyword evidence="2" id="KW-1185">Reference proteome</keyword>
<gene>
    <name evidence="1" type="ORF">TSPI_04933</name>
</gene>
<name>A0ABR3KBV5_TRISP</name>
<dbReference type="Proteomes" id="UP001558632">
    <property type="component" value="Unassembled WGS sequence"/>
</dbReference>
<keyword evidence="1" id="KW-0808">Transferase</keyword>
<accession>A0ABR3KBV5</accession>
<proteinExistence type="predicted"/>
<keyword evidence="1" id="KW-0418">Kinase</keyword>
<dbReference type="EMBL" id="JBEUSY010000410">
    <property type="protein sequence ID" value="KAL1234527.1"/>
    <property type="molecule type" value="Genomic_DNA"/>
</dbReference>